<dbReference type="EMBL" id="CADCVT010000149">
    <property type="protein sequence ID" value="CAA9493910.1"/>
    <property type="molecule type" value="Genomic_DNA"/>
</dbReference>
<sequence>MRLTSSLLLDGVRHLRSANNAPPGRTKPHVLRPLFGLWDGEARHFLPRDRESPDR</sequence>
<evidence type="ECO:0000313" key="1">
    <source>
        <dbReference type="EMBL" id="CAA9493910.1"/>
    </source>
</evidence>
<dbReference type="AlphaFoldDB" id="A0A6J4SAS5"/>
<proteinExistence type="predicted"/>
<organism evidence="1">
    <name type="scientific">uncultured Solirubrobacteraceae bacterium</name>
    <dbReference type="NCBI Taxonomy" id="1162706"/>
    <lineage>
        <taxon>Bacteria</taxon>
        <taxon>Bacillati</taxon>
        <taxon>Actinomycetota</taxon>
        <taxon>Thermoleophilia</taxon>
        <taxon>Solirubrobacterales</taxon>
        <taxon>Solirubrobacteraceae</taxon>
        <taxon>environmental samples</taxon>
    </lineage>
</organism>
<gene>
    <name evidence="1" type="ORF">AVDCRST_MAG85-1371</name>
</gene>
<accession>A0A6J4SAS5</accession>
<protein>
    <submittedName>
        <fullName evidence="1">Uncharacterized protein</fullName>
    </submittedName>
</protein>
<reference evidence="1" key="1">
    <citation type="submission" date="2020-02" db="EMBL/GenBank/DDBJ databases">
        <authorList>
            <person name="Meier V. D."/>
        </authorList>
    </citation>
    <scope>NUCLEOTIDE SEQUENCE</scope>
    <source>
        <strain evidence="1">AVDCRST_MAG85</strain>
    </source>
</reference>
<name>A0A6J4SAS5_9ACTN</name>